<comment type="function">
    <text evidence="8 9">Involved in peptidoglycan biosynthesis. Transports lipid-linked peptidoglycan precursors from the inner to the outer leaflet of the cytoplasmic membrane.</text>
</comment>
<dbReference type="PIRSF" id="PIRSF002869">
    <property type="entry name" value="MviN"/>
    <property type="match status" value="1"/>
</dbReference>
<evidence type="ECO:0000256" key="9">
    <source>
        <dbReference type="PIRNR" id="PIRNR002869"/>
    </source>
</evidence>
<comment type="similarity">
    <text evidence="8 9">Belongs to the MurJ/MviN family.</text>
</comment>
<evidence type="ECO:0000256" key="7">
    <source>
        <dbReference type="ARBA" id="ARBA00023136"/>
    </source>
</evidence>
<keyword evidence="2 8" id="KW-1003">Cell membrane</keyword>
<keyword evidence="11" id="KW-1185">Reference proteome</keyword>
<evidence type="ECO:0000256" key="3">
    <source>
        <dbReference type="ARBA" id="ARBA00022692"/>
    </source>
</evidence>
<dbReference type="PANTHER" id="PTHR47019:SF1">
    <property type="entry name" value="LIPID II FLIPPASE MURJ"/>
    <property type="match status" value="1"/>
</dbReference>
<dbReference type="NCBIfam" id="TIGR01695">
    <property type="entry name" value="murJ_mviN"/>
    <property type="match status" value="1"/>
</dbReference>
<evidence type="ECO:0000313" key="10">
    <source>
        <dbReference type="EMBL" id="TCS83376.1"/>
    </source>
</evidence>
<feature type="transmembrane region" description="Helical" evidence="8">
    <location>
        <begin position="107"/>
        <end position="132"/>
    </location>
</feature>
<reference evidence="10 11" key="1">
    <citation type="submission" date="2019-03" db="EMBL/GenBank/DDBJ databases">
        <title>Genomic Encyclopedia of Type Strains, Phase IV (KMG-IV): sequencing the most valuable type-strain genomes for metagenomic binning, comparative biology and taxonomic classification.</title>
        <authorList>
            <person name="Goeker M."/>
        </authorList>
    </citation>
    <scope>NUCLEOTIDE SEQUENCE [LARGE SCALE GENOMIC DNA]</scope>
    <source>
        <strain evidence="10 11">DSM 23802</strain>
    </source>
</reference>
<dbReference type="GO" id="GO:0008360">
    <property type="term" value="P:regulation of cell shape"/>
    <property type="evidence" value="ECO:0007669"/>
    <property type="project" value="UniProtKB-UniRule"/>
</dbReference>
<gene>
    <name evidence="8" type="primary">murJ</name>
    <name evidence="10" type="ORF">EDD72_105118</name>
</gene>
<feature type="transmembrane region" description="Helical" evidence="8">
    <location>
        <begin position="206"/>
        <end position="229"/>
    </location>
</feature>
<dbReference type="PANTHER" id="PTHR47019">
    <property type="entry name" value="LIPID II FLIPPASE MURJ"/>
    <property type="match status" value="1"/>
</dbReference>
<dbReference type="OrthoDB" id="9804143at2"/>
<dbReference type="GO" id="GO:0071555">
    <property type="term" value="P:cell wall organization"/>
    <property type="evidence" value="ECO:0007669"/>
    <property type="project" value="UniProtKB-UniRule"/>
</dbReference>
<dbReference type="InterPro" id="IPR004268">
    <property type="entry name" value="MurJ"/>
</dbReference>
<dbReference type="CDD" id="cd13123">
    <property type="entry name" value="MATE_MurJ_like"/>
    <property type="match status" value="1"/>
</dbReference>
<dbReference type="UniPathway" id="UPA00219"/>
<evidence type="ECO:0000256" key="8">
    <source>
        <dbReference type="HAMAP-Rule" id="MF_02078"/>
    </source>
</evidence>
<feature type="transmembrane region" description="Helical" evidence="8">
    <location>
        <begin position="31"/>
        <end position="51"/>
    </location>
</feature>
<feature type="transmembrane region" description="Helical" evidence="8">
    <location>
        <begin position="461"/>
        <end position="485"/>
    </location>
</feature>
<feature type="transmembrane region" description="Helical" evidence="8">
    <location>
        <begin position="333"/>
        <end position="357"/>
    </location>
</feature>
<accession>A0A4R3KII5</accession>
<evidence type="ECO:0000313" key="11">
    <source>
        <dbReference type="Proteomes" id="UP000295788"/>
    </source>
</evidence>
<comment type="caution">
    <text evidence="10">The sequence shown here is derived from an EMBL/GenBank/DDBJ whole genome shotgun (WGS) entry which is preliminary data.</text>
</comment>
<keyword evidence="5 8" id="KW-0573">Peptidoglycan synthesis</keyword>
<feature type="transmembrane region" description="Helical" evidence="8">
    <location>
        <begin position="428"/>
        <end position="449"/>
    </location>
</feature>
<comment type="pathway">
    <text evidence="8">Cell wall biogenesis; peptidoglycan biosynthesis.</text>
</comment>
<dbReference type="HAMAP" id="MF_02078">
    <property type="entry name" value="MurJ_MviN"/>
    <property type="match status" value="1"/>
</dbReference>
<organism evidence="10 11">
    <name type="scientific">Tepidibacillus fermentans</name>
    <dbReference type="NCBI Taxonomy" id="1281767"/>
    <lineage>
        <taxon>Bacteria</taxon>
        <taxon>Bacillati</taxon>
        <taxon>Bacillota</taxon>
        <taxon>Bacilli</taxon>
        <taxon>Bacillales</taxon>
        <taxon>Bacillaceae</taxon>
        <taxon>Tepidibacillus</taxon>
    </lineage>
</organism>
<feature type="transmembrane region" description="Helical" evidence="8">
    <location>
        <begin position="71"/>
        <end position="95"/>
    </location>
</feature>
<protein>
    <recommendedName>
        <fullName evidence="8">Probable lipid II flippase MurJ</fullName>
    </recommendedName>
</protein>
<keyword evidence="7 8" id="KW-0472">Membrane</keyword>
<dbReference type="Pfam" id="PF03023">
    <property type="entry name" value="MurJ"/>
    <property type="match status" value="1"/>
</dbReference>
<dbReference type="GO" id="GO:0034204">
    <property type="term" value="P:lipid translocation"/>
    <property type="evidence" value="ECO:0007669"/>
    <property type="project" value="TreeGrafter"/>
</dbReference>
<name>A0A4R3KII5_9BACI</name>
<keyword evidence="3 8" id="KW-0812">Transmembrane</keyword>
<evidence type="ECO:0000256" key="1">
    <source>
        <dbReference type="ARBA" id="ARBA00004651"/>
    </source>
</evidence>
<proteinExistence type="inferred from homology"/>
<dbReference type="InterPro" id="IPR051050">
    <property type="entry name" value="Lipid_II_flippase_MurJ/MviN"/>
</dbReference>
<feature type="transmembrane region" description="Helical" evidence="8">
    <location>
        <begin position="294"/>
        <end position="312"/>
    </location>
</feature>
<evidence type="ECO:0000256" key="2">
    <source>
        <dbReference type="ARBA" id="ARBA00022475"/>
    </source>
</evidence>
<keyword evidence="8 9" id="KW-0813">Transport</keyword>
<keyword evidence="8 9" id="KW-0961">Cell wall biogenesis/degradation</keyword>
<dbReference type="GO" id="GO:0005886">
    <property type="term" value="C:plasma membrane"/>
    <property type="evidence" value="ECO:0007669"/>
    <property type="project" value="UniProtKB-SubCell"/>
</dbReference>
<dbReference type="AlphaFoldDB" id="A0A4R3KII5"/>
<feature type="transmembrane region" description="Helical" evidence="8">
    <location>
        <begin position="152"/>
        <end position="172"/>
    </location>
</feature>
<feature type="transmembrane region" description="Helical" evidence="8">
    <location>
        <begin position="249"/>
        <end position="269"/>
    </location>
</feature>
<dbReference type="PRINTS" id="PR01806">
    <property type="entry name" value="VIRFACTRMVIN"/>
</dbReference>
<feature type="transmembrane region" description="Helical" evidence="8">
    <location>
        <begin position="369"/>
        <end position="390"/>
    </location>
</feature>
<dbReference type="GO" id="GO:0009252">
    <property type="term" value="P:peptidoglycan biosynthetic process"/>
    <property type="evidence" value="ECO:0007669"/>
    <property type="project" value="UniProtKB-UniRule"/>
</dbReference>
<keyword evidence="6 8" id="KW-1133">Transmembrane helix</keyword>
<feature type="transmembrane region" description="Helical" evidence="8">
    <location>
        <begin position="402"/>
        <end position="422"/>
    </location>
</feature>
<sequence>MKINENQLQKWNINKKLILGKIKEQNMPRNAVKITLVIMIITAISRVLGFFREMVIAAKFGAGIESDAFFIAYMIPGTIFAAIATAIGTTFIPIYTKKNGLKERLVFTNNLINITSIIAIIITIISMFFSNYLVSIFAPGFSGSGFDLAVKLTRIMMTMLLFLTLNSIFASILQSHERFYITAGLGIPFNLIIVGYLVLYGNSLGIAGLAWIVVLGVIGQVIIQVPSLIKTGWRYKVILNWKEEGFQQIIKLVGPVILGAMVGQINVIVDRMLASHLVEGSISALNYANRLNQLSYAIVVMAIVSVLYPRLSKLFASNQIDAFKMTTMNGLESMIIILLPITVGGGILATPIIQLLFQRGAFDSTATSMTSIAFVYYSIGLIGLGIRELLSRVFYSLQDTKTPMINGIIALVINIILNLILIKYMQHAGLALGSSISLLVASLLLYGGLAKKIGKLNNKYFTISFIKAMVASMIMAIFVYKLYYFYDITKYSLIIRFGWLLLSVLFGVLIYLLVSLLLKQRLVLLTFSKIFNNKKPKAGTF</sequence>
<dbReference type="Proteomes" id="UP000295788">
    <property type="component" value="Unassembled WGS sequence"/>
</dbReference>
<evidence type="ECO:0000256" key="4">
    <source>
        <dbReference type="ARBA" id="ARBA00022960"/>
    </source>
</evidence>
<dbReference type="GO" id="GO:0015648">
    <property type="term" value="F:lipid-linked peptidoglycan transporter activity"/>
    <property type="evidence" value="ECO:0007669"/>
    <property type="project" value="UniProtKB-UniRule"/>
</dbReference>
<evidence type="ECO:0000256" key="5">
    <source>
        <dbReference type="ARBA" id="ARBA00022984"/>
    </source>
</evidence>
<evidence type="ECO:0000256" key="6">
    <source>
        <dbReference type="ARBA" id="ARBA00022989"/>
    </source>
</evidence>
<comment type="subcellular location">
    <subcellularLocation>
        <location evidence="1 8">Cell membrane</location>
        <topology evidence="1 8">Multi-pass membrane protein</topology>
    </subcellularLocation>
</comment>
<keyword evidence="4 8" id="KW-0133">Cell shape</keyword>
<feature type="transmembrane region" description="Helical" evidence="8">
    <location>
        <begin position="179"/>
        <end position="200"/>
    </location>
</feature>
<feature type="transmembrane region" description="Helical" evidence="8">
    <location>
        <begin position="497"/>
        <end position="518"/>
    </location>
</feature>
<dbReference type="RefSeq" id="WP_132767850.1">
    <property type="nucleotide sequence ID" value="NZ_SMAB01000005.1"/>
</dbReference>
<dbReference type="EMBL" id="SMAB01000005">
    <property type="protein sequence ID" value="TCS83376.1"/>
    <property type="molecule type" value="Genomic_DNA"/>
</dbReference>